<evidence type="ECO:0000256" key="1">
    <source>
        <dbReference type="ARBA" id="ARBA00009024"/>
    </source>
</evidence>
<evidence type="ECO:0000313" key="2">
    <source>
        <dbReference type="Ensembl" id="ENSSTUP00000044142.1"/>
    </source>
</evidence>
<proteinExistence type="inferred from homology"/>
<dbReference type="InterPro" id="IPR006461">
    <property type="entry name" value="PLAC_motif_containing"/>
</dbReference>
<dbReference type="Ensembl" id="ENSSTUT00000046079.1">
    <property type="protein sequence ID" value="ENSSTUP00000044142.1"/>
    <property type="gene ID" value="ENSSTUG00000018610.1"/>
</dbReference>
<dbReference type="OMA" id="NIARPNN"/>
<reference evidence="2" key="1">
    <citation type="submission" date="2025-08" db="UniProtKB">
        <authorList>
            <consortium name="Ensembl"/>
        </authorList>
    </citation>
    <scope>IDENTIFICATION</scope>
</reference>
<name>A0A673ZBI3_SALTR</name>
<dbReference type="GeneTree" id="ENSGT00980000202943"/>
<dbReference type="InParanoid" id="A0A673ZBI3"/>
<comment type="similarity">
    <text evidence="1">Belongs to the cornifelin family.</text>
</comment>
<protein>
    <submittedName>
        <fullName evidence="2">Uncharacterized protein</fullName>
    </submittedName>
</protein>
<reference evidence="2" key="2">
    <citation type="submission" date="2025-09" db="UniProtKB">
        <authorList>
            <consortium name="Ensembl"/>
        </authorList>
    </citation>
    <scope>IDENTIFICATION</scope>
</reference>
<dbReference type="AlphaFoldDB" id="A0A673ZBI3"/>
<evidence type="ECO:0000313" key="3">
    <source>
        <dbReference type="Proteomes" id="UP000472277"/>
    </source>
</evidence>
<organism evidence="2 3">
    <name type="scientific">Salmo trutta</name>
    <name type="common">Brown trout</name>
    <dbReference type="NCBI Taxonomy" id="8032"/>
    <lineage>
        <taxon>Eukaryota</taxon>
        <taxon>Metazoa</taxon>
        <taxon>Chordata</taxon>
        <taxon>Craniata</taxon>
        <taxon>Vertebrata</taxon>
        <taxon>Euteleostomi</taxon>
        <taxon>Actinopterygii</taxon>
        <taxon>Neopterygii</taxon>
        <taxon>Teleostei</taxon>
        <taxon>Protacanthopterygii</taxon>
        <taxon>Salmoniformes</taxon>
        <taxon>Salmonidae</taxon>
        <taxon>Salmoninae</taxon>
        <taxon>Salmo</taxon>
    </lineage>
</organism>
<dbReference type="Proteomes" id="UP000472277">
    <property type="component" value="Chromosome 37"/>
</dbReference>
<keyword evidence="3" id="KW-1185">Reference proteome</keyword>
<dbReference type="NCBIfam" id="TIGR01571">
    <property type="entry name" value="A_thal_Cys_rich"/>
    <property type="match status" value="1"/>
</dbReference>
<accession>A0A673ZBI3</accession>
<sequence>MEKKEAVMSQPNIPAKWNPRILDCCIDRRVCLCGTFCSMCLACQMVERYGECLSPPAANNYDDDDAHINEREIQHPGEIGSLIDDWMAREKKHQLG</sequence>